<dbReference type="InterPro" id="IPR015943">
    <property type="entry name" value="WD40/YVTN_repeat-like_dom_sf"/>
</dbReference>
<name>A0ABX6EYI0_KLUMA</name>
<dbReference type="Pfam" id="PF10313">
    <property type="entry name" value="DUF2415"/>
    <property type="match status" value="1"/>
</dbReference>
<accession>A0ABX6EYI0</accession>
<feature type="domain" description="DUF2415" evidence="2">
    <location>
        <begin position="381"/>
        <end position="420"/>
    </location>
</feature>
<reference evidence="3 4" key="1">
    <citation type="submission" date="2016-03" db="EMBL/GenBank/DDBJ databases">
        <title>How can Kluyveromyces marxianus grow so fast - potential evolutionary course in Saccharomyces Complex revealed by comparative genomics.</title>
        <authorList>
            <person name="Mo W."/>
            <person name="Lu W."/>
            <person name="Yang X."/>
            <person name="Qi J."/>
            <person name="Lv H."/>
        </authorList>
    </citation>
    <scope>NUCLEOTIDE SEQUENCE [LARGE SCALE GENOMIC DNA]</scope>
    <source>
        <strain evidence="3 4">FIM1</strain>
    </source>
</reference>
<dbReference type="EMBL" id="CP015058">
    <property type="protein sequence ID" value="QGN16896.1"/>
    <property type="molecule type" value="Genomic_DNA"/>
</dbReference>
<protein>
    <submittedName>
        <fullName evidence="3">YLR149C</fullName>
    </submittedName>
</protein>
<dbReference type="PANTHER" id="PTHR43991:SF9">
    <property type="entry name" value="DUF2415 DOMAIN-CONTAINING PROTEIN"/>
    <property type="match status" value="1"/>
</dbReference>
<evidence type="ECO:0000313" key="4">
    <source>
        <dbReference type="Proteomes" id="UP000422736"/>
    </source>
</evidence>
<feature type="compositionally biased region" description="Acidic residues" evidence="1">
    <location>
        <begin position="505"/>
        <end position="524"/>
    </location>
</feature>
<proteinExistence type="predicted"/>
<feature type="region of interest" description="Disordered" evidence="1">
    <location>
        <begin position="493"/>
        <end position="524"/>
    </location>
</feature>
<gene>
    <name evidence="3" type="ORF">FIM1_3623</name>
</gene>
<dbReference type="PANTHER" id="PTHR43991">
    <property type="entry name" value="WD REPEAT PROTEIN (AFU_ORTHOLOGUE AFUA_8G05640)-RELATED"/>
    <property type="match status" value="1"/>
</dbReference>
<organism evidence="3 4">
    <name type="scientific">Kluyveromyces marxianus</name>
    <name type="common">Yeast</name>
    <name type="synonym">Candida kefyr</name>
    <dbReference type="NCBI Taxonomy" id="4911"/>
    <lineage>
        <taxon>Eukaryota</taxon>
        <taxon>Fungi</taxon>
        <taxon>Dikarya</taxon>
        <taxon>Ascomycota</taxon>
        <taxon>Saccharomycotina</taxon>
        <taxon>Saccharomycetes</taxon>
        <taxon>Saccharomycetales</taxon>
        <taxon>Saccharomycetaceae</taxon>
        <taxon>Kluyveromyces</taxon>
    </lineage>
</organism>
<evidence type="ECO:0000313" key="3">
    <source>
        <dbReference type="EMBL" id="QGN16896.1"/>
    </source>
</evidence>
<evidence type="ECO:0000259" key="2">
    <source>
        <dbReference type="Pfam" id="PF10313"/>
    </source>
</evidence>
<keyword evidence="4" id="KW-1185">Reference proteome</keyword>
<sequence length="686" mass="77681">MTIDQRRNSSAYSNKPRVHQHYMMHSLKLFDAKVSINHWQLRNCITADTLNPGSVYYIFDHSIRSLNTGSVARDSSLRKGRHSTSVGGVQSKNDYHVASNSVVEFPFKPRSFNEKSGLVVCGGHIGNDDNGYIPSRPMSSYDQSFISPDERSMDTECVKLANTNILSDHTAYSNTRSWKGIVSLYNTNTNVSMTCKLGQYINNCVELYESSENQFELYTCNNDGHLYQCEINNSDVVLKRRYADLKFALNNAAISHDGKVMCVTGDSNKIALYKKNELTDVFSLSYDSLSGGPRNSTGNTATYTHKRIPRYALPDNSSYVDHIYELPGADNGFFTSFSENDMMMATVFQNGNCYVYDIRNMEYPLTEIHTTRSQGSVPQSGAFRICKFSEGMEDLLFISEHQQRVHVVDTRNFMNRQVIMVPYKYKGTDPSGIDSESNLIYESRNWHDRGIASNGSSNNERRRNSEPAVENPYITMANKIPIQHLQPTILPYSSVSDSSYGTEGENSEYEQSTEESLDSTESLNDEGIDNFVSEQSSRRASNFTVRRYSTANSVLDNVNEEPVNNIDPTIMNTSSNPFEDSSPTYPTSSSVIQTLRQNYEEGPGATIPVMRPFQMPGRLVRRRPRNFSVGRNPHDIASEWEECNISGIEWLRDQEGSSLVIGTDYGIIKWNINYWARRSFPSYDFC</sequence>
<dbReference type="InterPro" id="IPR019417">
    <property type="entry name" value="DUF2415"/>
</dbReference>
<dbReference type="Gene3D" id="2.130.10.10">
    <property type="entry name" value="YVTN repeat-like/Quinoprotein amine dehydrogenase"/>
    <property type="match status" value="1"/>
</dbReference>
<dbReference type="SUPFAM" id="SSF50978">
    <property type="entry name" value="WD40 repeat-like"/>
    <property type="match status" value="1"/>
</dbReference>
<dbReference type="InterPro" id="IPR036322">
    <property type="entry name" value="WD40_repeat_dom_sf"/>
</dbReference>
<dbReference type="Proteomes" id="UP000422736">
    <property type="component" value="Chromosome 5"/>
</dbReference>
<evidence type="ECO:0000256" key="1">
    <source>
        <dbReference type="SAM" id="MobiDB-lite"/>
    </source>
</evidence>